<evidence type="ECO:0000313" key="2">
    <source>
        <dbReference type="Proteomes" id="UP000240985"/>
    </source>
</evidence>
<evidence type="ECO:0000313" key="1">
    <source>
        <dbReference type="EMBL" id="AWL54347.1"/>
    </source>
</evidence>
<reference evidence="1 2" key="1">
    <citation type="submission" date="2018-02" db="EMBL/GenBank/DDBJ databases">
        <title>Complete Genome Sequence of Ebrios, a novel T7-like phage isolated from the Lagoon Ebrie in Abidjan.</title>
        <authorList>
            <person name="Ngazoa-Kakou S."/>
            <person name="Philippe C."/>
            <person name="Tremblay D.M."/>
            <person name="Loignon S."/>
            <person name="Koudou A."/>
            <person name="Abole A."/>
            <person name="Coulibaly D.N."/>
            <person name="Kan Kouassi S."/>
            <person name="Kouame-Sina M."/>
            <person name="Aoussi S."/>
            <person name="Dosso M."/>
            <person name="Moineau S."/>
        </authorList>
    </citation>
    <scope>NUCLEOTIDE SEQUENCE [LARGE SCALE GENOMIC DNA]</scope>
</reference>
<name>A0A2S2HFF7_9CAUD</name>
<keyword evidence="2" id="KW-1185">Reference proteome</keyword>
<accession>A0A2S2HFF7</accession>
<dbReference type="Proteomes" id="UP000240985">
    <property type="component" value="Segment"/>
</dbReference>
<protein>
    <submittedName>
        <fullName evidence="1">Uncharacterized protein</fullName>
    </submittedName>
</protein>
<gene>
    <name evidence="1" type="ORF">ebrios_19A</name>
</gene>
<organism evidence="1 2">
    <name type="scientific">Escherichia phage Ebrios</name>
    <dbReference type="NCBI Taxonomy" id="2099356"/>
    <lineage>
        <taxon>Viruses</taxon>
        <taxon>Duplodnaviria</taxon>
        <taxon>Heunggongvirae</taxon>
        <taxon>Uroviricota</taxon>
        <taxon>Caudoviricetes</taxon>
        <taxon>Autographivirales</taxon>
        <taxon>Autotranscriptaviridae</taxon>
        <taxon>Studiervirinae</taxon>
        <taxon>Ebriosvirus</taxon>
        <taxon>Ebriosvirus ebrios</taxon>
        <taxon>Teseptimavirus ebrios</taxon>
    </lineage>
</organism>
<dbReference type="PROSITE" id="PS51257">
    <property type="entry name" value="PROKAR_LIPOPROTEIN"/>
    <property type="match status" value="1"/>
</dbReference>
<proteinExistence type="predicted"/>
<sequence length="38" mass="4152">MRVQGTLTTTSTASCVVATRREMVRSQSVPVTNREANL</sequence>
<dbReference type="EMBL" id="MG966531">
    <property type="protein sequence ID" value="AWL54347.1"/>
    <property type="molecule type" value="Genomic_DNA"/>
</dbReference>